<dbReference type="EMBL" id="CP012040">
    <property type="protein sequence ID" value="AKP51023.1"/>
    <property type="molecule type" value="Genomic_DNA"/>
</dbReference>
<dbReference type="RefSeq" id="WP_048641412.1">
    <property type="nucleotide sequence ID" value="NZ_CP012040.1"/>
</dbReference>
<keyword evidence="1" id="KW-0472">Membrane</keyword>
<keyword evidence="3" id="KW-1185">Reference proteome</keyword>
<name>A0A0H4PDY8_9BACT</name>
<dbReference type="STRING" id="320787.CA2015_1587"/>
<keyword evidence="1" id="KW-1133">Transmembrane helix</keyword>
<feature type="transmembrane region" description="Helical" evidence="1">
    <location>
        <begin position="40"/>
        <end position="59"/>
    </location>
</feature>
<feature type="transmembrane region" description="Helical" evidence="1">
    <location>
        <begin position="71"/>
        <end position="92"/>
    </location>
</feature>
<sequence>MSIIRNPYFWVPCILFWANQYLEKIQGLFLPFLHSYLDDLLAIPVVLGITLQIFRWIYAKNKQMVFCRKQVIIGLLYFGFLFEGLLPVWSSIYVRDPFDLVCYGIGAIYFWFFINDRGREKLVTQ</sequence>
<dbReference type="KEGG" id="camu:CA2015_1587"/>
<reference evidence="2 3" key="1">
    <citation type="submission" date="2015-07" db="EMBL/GenBank/DDBJ databases">
        <authorList>
            <person name="Kim K.M."/>
        </authorList>
    </citation>
    <scope>NUCLEOTIDE SEQUENCE [LARGE SCALE GENOMIC DNA]</scope>
    <source>
        <strain evidence="2 3">KCTC 12363</strain>
    </source>
</reference>
<accession>A0A0H4PDY8</accession>
<evidence type="ECO:0000313" key="2">
    <source>
        <dbReference type="EMBL" id="AKP51023.1"/>
    </source>
</evidence>
<keyword evidence="1" id="KW-0812">Transmembrane</keyword>
<evidence type="ECO:0000313" key="3">
    <source>
        <dbReference type="Proteomes" id="UP000036520"/>
    </source>
</evidence>
<gene>
    <name evidence="2" type="ORF">CA2015_1587</name>
</gene>
<feature type="transmembrane region" description="Helical" evidence="1">
    <location>
        <begin position="98"/>
        <end position="114"/>
    </location>
</feature>
<dbReference type="AlphaFoldDB" id="A0A0H4PDY8"/>
<evidence type="ECO:0000256" key="1">
    <source>
        <dbReference type="SAM" id="Phobius"/>
    </source>
</evidence>
<proteinExistence type="predicted"/>
<protein>
    <submittedName>
        <fullName evidence="2">Magnesium citrate secondary transporter</fullName>
    </submittedName>
</protein>
<organism evidence="2 3">
    <name type="scientific">Cyclobacterium amurskyense</name>
    <dbReference type="NCBI Taxonomy" id="320787"/>
    <lineage>
        <taxon>Bacteria</taxon>
        <taxon>Pseudomonadati</taxon>
        <taxon>Bacteroidota</taxon>
        <taxon>Cytophagia</taxon>
        <taxon>Cytophagales</taxon>
        <taxon>Cyclobacteriaceae</taxon>
        <taxon>Cyclobacterium</taxon>
    </lineage>
</organism>
<dbReference type="Proteomes" id="UP000036520">
    <property type="component" value="Chromosome"/>
</dbReference>